<evidence type="ECO:0000256" key="3">
    <source>
        <dbReference type="ARBA" id="ARBA00022490"/>
    </source>
</evidence>
<dbReference type="GO" id="GO:0005524">
    <property type="term" value="F:ATP binding"/>
    <property type="evidence" value="ECO:0007669"/>
    <property type="project" value="UniProtKB-UniRule"/>
</dbReference>
<dbReference type="GO" id="GO:0005737">
    <property type="term" value="C:cytoplasm"/>
    <property type="evidence" value="ECO:0007669"/>
    <property type="project" value="UniProtKB-SubCell"/>
</dbReference>
<keyword evidence="4 9" id="KW-0547">Nucleotide-binding</keyword>
<evidence type="ECO:0000256" key="10">
    <source>
        <dbReference type="PROSITE-ProRule" id="PRU01384"/>
    </source>
</evidence>
<comment type="subcellular location">
    <subcellularLocation>
        <location evidence="9">Cytoplasm</location>
    </subcellularLocation>
</comment>
<dbReference type="NCBIfam" id="NF004044">
    <property type="entry name" value="PRK05561.1"/>
    <property type="match status" value="1"/>
</dbReference>
<evidence type="ECO:0000256" key="1">
    <source>
        <dbReference type="ARBA" id="ARBA00000185"/>
    </source>
</evidence>
<dbReference type="NCBIfam" id="TIGR01063">
    <property type="entry name" value="gyrA"/>
    <property type="match status" value="1"/>
</dbReference>
<dbReference type="InterPro" id="IPR035516">
    <property type="entry name" value="Gyrase/topoIV_suA_C"/>
</dbReference>
<comment type="miscellaneous">
    <text evidence="9">Few gyrases are as efficient as E.coli at forming negative supercoils. Not all organisms have 2 type II topoisomerases; in organisms with a single type II topoisomerase this enzyme also has to decatenate newly replicated chromosomes.</text>
</comment>
<dbReference type="PROSITE" id="PS52040">
    <property type="entry name" value="TOPO_IIA"/>
    <property type="match status" value="1"/>
</dbReference>
<dbReference type="CDD" id="cd00187">
    <property type="entry name" value="TOP4c"/>
    <property type="match status" value="1"/>
</dbReference>
<name>A0A1V4SFE0_RUMHU</name>
<dbReference type="SUPFAM" id="SSF101904">
    <property type="entry name" value="GyrA/ParC C-terminal domain-like"/>
    <property type="match status" value="1"/>
</dbReference>
<dbReference type="PANTHER" id="PTHR43493:SF5">
    <property type="entry name" value="DNA GYRASE SUBUNIT A, CHLOROPLASTIC_MITOCHONDRIAL"/>
    <property type="match status" value="1"/>
</dbReference>
<dbReference type="GO" id="GO:0003677">
    <property type="term" value="F:DNA binding"/>
    <property type="evidence" value="ECO:0007669"/>
    <property type="project" value="UniProtKB-UniRule"/>
</dbReference>
<dbReference type="OrthoDB" id="9806486at2"/>
<dbReference type="GO" id="GO:0006265">
    <property type="term" value="P:DNA topological change"/>
    <property type="evidence" value="ECO:0007669"/>
    <property type="project" value="UniProtKB-UniRule"/>
</dbReference>
<comment type="similarity">
    <text evidence="2 9">Belongs to the type II topoisomerase GyrA/ParC subunit family.</text>
</comment>
<dbReference type="STRING" id="48256.CLHUN_41840"/>
<dbReference type="EC" id="5.6.2.2" evidence="9"/>
<dbReference type="InterPro" id="IPR006691">
    <property type="entry name" value="GyrA/parC_rep"/>
</dbReference>
<accession>A0A1V4SFE0</accession>
<dbReference type="Gene3D" id="1.10.268.10">
    <property type="entry name" value="Topoisomerase, domain 3"/>
    <property type="match status" value="1"/>
</dbReference>
<evidence type="ECO:0000256" key="4">
    <source>
        <dbReference type="ARBA" id="ARBA00022741"/>
    </source>
</evidence>
<evidence type="ECO:0000256" key="6">
    <source>
        <dbReference type="ARBA" id="ARBA00023029"/>
    </source>
</evidence>
<feature type="short sequence motif" description="GyrA-box" evidence="9">
    <location>
        <begin position="533"/>
        <end position="539"/>
    </location>
</feature>
<evidence type="ECO:0000256" key="11">
    <source>
        <dbReference type="SAM" id="MobiDB-lite"/>
    </source>
</evidence>
<protein>
    <recommendedName>
        <fullName evidence="9">DNA gyrase subunit A</fullName>
        <ecNumber evidence="9">5.6.2.2</ecNumber>
    </recommendedName>
</protein>
<keyword evidence="3 9" id="KW-0963">Cytoplasm</keyword>
<dbReference type="Gene3D" id="3.30.1360.40">
    <property type="match status" value="1"/>
</dbReference>
<dbReference type="FunFam" id="2.120.10.90:FF:000004">
    <property type="entry name" value="DNA gyrase subunit A"/>
    <property type="match status" value="1"/>
</dbReference>
<comment type="subunit">
    <text evidence="9">Heterotetramer, composed of two GyrA and two GyrB chains. In the heterotetramer, GyrA contains the active site tyrosine that forms a transient covalent intermediate with DNA, while GyrB binds cofactors and catalyzes ATP hydrolysis.</text>
</comment>
<dbReference type="Gene3D" id="2.120.10.90">
    <property type="entry name" value="DNA gyrase/topoisomerase IV, subunit A, C-terminal"/>
    <property type="match status" value="1"/>
</dbReference>
<dbReference type="InterPro" id="IPR050220">
    <property type="entry name" value="Type_II_DNA_Topoisomerases"/>
</dbReference>
<evidence type="ECO:0000259" key="12">
    <source>
        <dbReference type="PROSITE" id="PS52040"/>
    </source>
</evidence>
<dbReference type="HAMAP" id="MF_01897">
    <property type="entry name" value="GyrA"/>
    <property type="match status" value="1"/>
</dbReference>
<dbReference type="GO" id="GO:0034335">
    <property type="term" value="F:DNA negative supercoiling activity"/>
    <property type="evidence" value="ECO:0007669"/>
    <property type="project" value="UniProtKB-ARBA"/>
</dbReference>
<dbReference type="AlphaFoldDB" id="A0A1V4SFE0"/>
<dbReference type="EMBL" id="MZGX01000039">
    <property type="protein sequence ID" value="OPX41961.1"/>
    <property type="molecule type" value="Genomic_DNA"/>
</dbReference>
<feature type="domain" description="Topo IIA-type catalytic" evidence="12">
    <location>
        <begin position="36"/>
        <end position="506"/>
    </location>
</feature>
<evidence type="ECO:0000256" key="7">
    <source>
        <dbReference type="ARBA" id="ARBA00023125"/>
    </source>
</evidence>
<dbReference type="Pfam" id="PF00521">
    <property type="entry name" value="DNA_topoisoIV"/>
    <property type="match status" value="1"/>
</dbReference>
<dbReference type="PANTHER" id="PTHR43493">
    <property type="entry name" value="DNA GYRASE/TOPOISOMERASE SUBUNIT A"/>
    <property type="match status" value="1"/>
</dbReference>
<dbReference type="FunFam" id="3.30.1360.40:FF:000002">
    <property type="entry name" value="DNA gyrase subunit A"/>
    <property type="match status" value="1"/>
</dbReference>
<evidence type="ECO:0000256" key="9">
    <source>
        <dbReference type="HAMAP-Rule" id="MF_01897"/>
    </source>
</evidence>
<evidence type="ECO:0000313" key="13">
    <source>
        <dbReference type="EMBL" id="OPX41961.1"/>
    </source>
</evidence>
<dbReference type="GO" id="GO:0005694">
    <property type="term" value="C:chromosome"/>
    <property type="evidence" value="ECO:0007669"/>
    <property type="project" value="InterPro"/>
</dbReference>
<sequence>MADEIREQRIIPIDIESEMKKSFIDYAMSVIIDRALPDVRDGLKPVHRRILYTMFTSGFTPDKPYRKSVATVGEALKSFHPHGDAAVYDSLVRMAQDFSLRHPLVDGHGNFGSRDGDAAAAMRYTEARLAKISMEMLADINKDTVDFKPNFDEHEVEPVVLPSRFPNLLVNGSSGIAVGMATNIPPHNLGEVIDGICAVIDNSEITIDELMKYIKGPDFPTAAKIIGKKGIRDAYRTGRGRLVVRSEATIEEMHGNRHRIIISEIPYLVNKARLIEKIAELVKDKRLEGISFLQDESGREEPVRIVIELKRDANPNVVLNQLYKNTQLQETFSVNMVAIVPTEDKLYEPRTLNLRQAIDYYIVHQEDVIRRRTKFELDKAEARAHILEGLKIALDHLDEVIKIIRNSKTEALAKEGLSERFGFSEKQAQAIVDMRLGRLTGLEREKLENEYNELLEKIKYYKEILANEILVHQIIKDELNVLKDKYSNDRRTKIEIDEDEIDIEDLIQEEESVITMTHFGYVKRLPADTYKSQRRGGKGIIGLSTREEDFVKNLFVTSTHNFIMFFTNKGRVYRLKAYEIPEAGRQAKGTAIVNLLQLDGDEKVTTVIPIQEYKEGLYLVMATRNGLVKKTDLMEYDSIRKGGLAAVTLRENDELIDVKLTDGAQDVMLSTVNGMAIRFNETDARPIGRVSQGVKGIELDDGDYVIGMEVVTDNTTLLVVTENGFGKRTDLEEYKVQTRGGKGVLTYRITEKTGKSIGMMLVSEEDDIILISSDGSIIRMKVNEISILGRATQGVTLMRMSEGNNVVSMARMVNEECPDGTDCEDMEDGPSEDVTESET</sequence>
<dbReference type="FunFam" id="3.90.199.10:FF:000001">
    <property type="entry name" value="DNA gyrase subunit A"/>
    <property type="match status" value="1"/>
</dbReference>
<dbReference type="InterPro" id="IPR013760">
    <property type="entry name" value="Topo_IIA-like_dom_sf"/>
</dbReference>
<dbReference type="GO" id="GO:0006261">
    <property type="term" value="P:DNA-templated DNA replication"/>
    <property type="evidence" value="ECO:0007669"/>
    <property type="project" value="UniProtKB-UniRule"/>
</dbReference>
<proteinExistence type="inferred from homology"/>
<dbReference type="NCBIfam" id="NF004043">
    <property type="entry name" value="PRK05560.1"/>
    <property type="match status" value="1"/>
</dbReference>
<feature type="active site" description="O-(5'-phospho-DNA)-tyrosine intermediate" evidence="9 10">
    <location>
        <position position="124"/>
    </location>
</feature>
<feature type="region of interest" description="Disordered" evidence="11">
    <location>
        <begin position="818"/>
        <end position="839"/>
    </location>
</feature>
<dbReference type="GO" id="GO:0009330">
    <property type="term" value="C:DNA topoisomerase type II (double strand cut, ATP-hydrolyzing) complex"/>
    <property type="evidence" value="ECO:0007669"/>
    <property type="project" value="TreeGrafter"/>
</dbReference>
<comment type="caution">
    <text evidence="13">The sequence shown here is derived from an EMBL/GenBank/DDBJ whole genome shotgun (WGS) entry which is preliminary data.</text>
</comment>
<keyword evidence="14" id="KW-1185">Reference proteome</keyword>
<evidence type="ECO:0000313" key="14">
    <source>
        <dbReference type="Proteomes" id="UP000191554"/>
    </source>
</evidence>
<dbReference type="InterPro" id="IPR002205">
    <property type="entry name" value="Topo_IIA_dom_A"/>
</dbReference>
<reference evidence="13 14" key="1">
    <citation type="submission" date="2017-03" db="EMBL/GenBank/DDBJ databases">
        <title>Genome sequence of Clostridium hungatei DSM 14427.</title>
        <authorList>
            <person name="Poehlein A."/>
            <person name="Daniel R."/>
        </authorList>
    </citation>
    <scope>NUCLEOTIDE SEQUENCE [LARGE SCALE GENOMIC DNA]</scope>
    <source>
        <strain evidence="13 14">DSM 14427</strain>
    </source>
</reference>
<comment type="function">
    <text evidence="9">A type II topoisomerase that negatively supercoils closed circular double-stranded (ds) DNA in an ATP-dependent manner to modulate DNA topology and maintain chromosomes in an underwound state. Negative supercoiling favors strand separation, and DNA replication, transcription, recombination and repair, all of which involve strand separation. Also able to catalyze the interconversion of other topological isomers of dsDNA rings, including catenanes and knotted rings. Type II topoisomerases break and join 2 DNA strands simultaneously in an ATP-dependent manner.</text>
</comment>
<evidence type="ECO:0000256" key="8">
    <source>
        <dbReference type="ARBA" id="ARBA00023235"/>
    </source>
</evidence>
<keyword evidence="6 9" id="KW-0799">Topoisomerase</keyword>
<dbReference type="SUPFAM" id="SSF56719">
    <property type="entry name" value="Type II DNA topoisomerase"/>
    <property type="match status" value="1"/>
</dbReference>
<dbReference type="FunFam" id="1.10.268.10:FF:000001">
    <property type="entry name" value="DNA gyrase subunit A"/>
    <property type="match status" value="1"/>
</dbReference>
<dbReference type="Proteomes" id="UP000191554">
    <property type="component" value="Unassembled WGS sequence"/>
</dbReference>
<dbReference type="InterPro" id="IPR013757">
    <property type="entry name" value="Topo_IIA_A_a_sf"/>
</dbReference>
<dbReference type="RefSeq" id="WP_080066628.1">
    <property type="nucleotide sequence ID" value="NZ_MZGX01000039.1"/>
</dbReference>
<organism evidence="13 14">
    <name type="scientific">Ruminiclostridium hungatei</name>
    <name type="common">Clostridium hungatei</name>
    <dbReference type="NCBI Taxonomy" id="48256"/>
    <lineage>
        <taxon>Bacteria</taxon>
        <taxon>Bacillati</taxon>
        <taxon>Bacillota</taxon>
        <taxon>Clostridia</taxon>
        <taxon>Eubacteriales</taxon>
        <taxon>Oscillospiraceae</taxon>
        <taxon>Ruminiclostridium</taxon>
    </lineage>
</organism>
<keyword evidence="8 9" id="KW-0413">Isomerase</keyword>
<keyword evidence="5 9" id="KW-0067">ATP-binding</keyword>
<dbReference type="Gene3D" id="3.90.199.10">
    <property type="entry name" value="Topoisomerase II, domain 5"/>
    <property type="match status" value="1"/>
</dbReference>
<evidence type="ECO:0000256" key="2">
    <source>
        <dbReference type="ARBA" id="ARBA00008263"/>
    </source>
</evidence>
<gene>
    <name evidence="13" type="primary">gyrA_2</name>
    <name evidence="9" type="synonym">gyrA</name>
    <name evidence="13" type="ORF">CLHUN_41840</name>
</gene>
<comment type="catalytic activity">
    <reaction evidence="1 9 10">
        <text>ATP-dependent breakage, passage and rejoining of double-stranded DNA.</text>
        <dbReference type="EC" id="5.6.2.2"/>
    </reaction>
</comment>
<keyword evidence="7 9" id="KW-0238">DNA-binding</keyword>
<dbReference type="InterPro" id="IPR005743">
    <property type="entry name" value="GyrA"/>
</dbReference>
<evidence type="ECO:0000256" key="5">
    <source>
        <dbReference type="ARBA" id="ARBA00022840"/>
    </source>
</evidence>
<dbReference type="Pfam" id="PF03989">
    <property type="entry name" value="DNA_gyraseA_C"/>
    <property type="match status" value="6"/>
</dbReference>
<dbReference type="SMART" id="SM00434">
    <property type="entry name" value="TOP4c"/>
    <property type="match status" value="1"/>
</dbReference>
<dbReference type="InterPro" id="IPR013758">
    <property type="entry name" value="Topo_IIA_A/C_ab"/>
</dbReference>